<evidence type="ECO:0000313" key="1">
    <source>
        <dbReference type="EMBL" id="CAG8577494.1"/>
    </source>
</evidence>
<comment type="caution">
    <text evidence="1">The sequence shown here is derived from an EMBL/GenBank/DDBJ whole genome shotgun (WGS) entry which is preliminary data.</text>
</comment>
<accession>A0ACA9ME63</accession>
<keyword evidence="2" id="KW-1185">Reference proteome</keyword>
<protein>
    <submittedName>
        <fullName evidence="1">7388_t:CDS:1</fullName>
    </submittedName>
</protein>
<reference evidence="1" key="1">
    <citation type="submission" date="2021-06" db="EMBL/GenBank/DDBJ databases">
        <authorList>
            <person name="Kallberg Y."/>
            <person name="Tangrot J."/>
            <person name="Rosling A."/>
        </authorList>
    </citation>
    <scope>NUCLEOTIDE SEQUENCE</scope>
    <source>
        <strain evidence="1">IL203A</strain>
    </source>
</reference>
<gene>
    <name evidence="1" type="ORF">DHETER_LOCUS6326</name>
</gene>
<organism evidence="1 2">
    <name type="scientific">Dentiscutata heterogama</name>
    <dbReference type="NCBI Taxonomy" id="1316150"/>
    <lineage>
        <taxon>Eukaryota</taxon>
        <taxon>Fungi</taxon>
        <taxon>Fungi incertae sedis</taxon>
        <taxon>Mucoromycota</taxon>
        <taxon>Glomeromycotina</taxon>
        <taxon>Glomeromycetes</taxon>
        <taxon>Diversisporales</taxon>
        <taxon>Gigasporaceae</taxon>
        <taxon>Dentiscutata</taxon>
    </lineage>
</organism>
<evidence type="ECO:0000313" key="2">
    <source>
        <dbReference type="Proteomes" id="UP000789702"/>
    </source>
</evidence>
<dbReference type="EMBL" id="CAJVPU010007855">
    <property type="protein sequence ID" value="CAG8577494.1"/>
    <property type="molecule type" value="Genomic_DNA"/>
</dbReference>
<dbReference type="Proteomes" id="UP000789702">
    <property type="component" value="Unassembled WGS sequence"/>
</dbReference>
<sequence>MCNIYFLSKHHLALNIFSDLCNLVNFTHLNYNEITYYNPPCTLEPPCLYLEENNNLESTNKKNYVTYQNSVARHEILELIAYIVEKDTISEINNSLFWSILLDESNTITNEKTLAIVSKYFANNILVIRYIKMILLNKTTAEAILAKLELFCTAKGLDLTHLIYFGSDNASNMTGLQNGLGARLKCKNPFILANHYISYYLYLATENASKDDIKEVFNRESTTTALYLYDTIDQDFFLVTYFLADLFYILHKVINIFQSNYVSLGEIKAQLSMAIESITTEFIGLPENLPQLGTQLLNYMTANRISTSELSLFVVLYATNIITTLNNFGKDEIVFLGNYYDKKIESEYAIIALIVPQSNSYVGCVFSHQNMIKTKLRNQMAIPTLNNHLLISFNGPSLENFDLEQAYKYWASKERMVL</sequence>
<proteinExistence type="predicted"/>
<name>A0ACA9ME63_9GLOM</name>